<evidence type="ECO:0000313" key="3">
    <source>
        <dbReference type="Proteomes" id="UP001494588"/>
    </source>
</evidence>
<name>A0ABU9QDG1_9BURK</name>
<proteinExistence type="predicted"/>
<feature type="compositionally biased region" description="Polar residues" evidence="1">
    <location>
        <begin position="28"/>
        <end position="49"/>
    </location>
</feature>
<dbReference type="EMBL" id="JAZHGC010000012">
    <property type="protein sequence ID" value="MEM5287348.1"/>
    <property type="molecule type" value="Genomic_DNA"/>
</dbReference>
<evidence type="ECO:0000256" key="1">
    <source>
        <dbReference type="SAM" id="MobiDB-lite"/>
    </source>
</evidence>
<keyword evidence="3" id="KW-1185">Reference proteome</keyword>
<reference evidence="2 3" key="1">
    <citation type="submission" date="2024-01" db="EMBL/GenBank/DDBJ databases">
        <title>The diversity of rhizobia nodulating Mimosa spp. in eleven states of Brazil covering several biomes is determined by host plant, location, and edaphic factors.</title>
        <authorList>
            <person name="Rouws L."/>
            <person name="Barauna A."/>
            <person name="Beukes C."/>
            <person name="De Faria S.M."/>
            <person name="Gross E."/>
            <person name="Dos Reis Junior F.B."/>
            <person name="Simon M."/>
            <person name="Maluk M."/>
            <person name="Odee D.W."/>
            <person name="Kenicer G."/>
            <person name="Young J.P.W."/>
            <person name="Reis V.M."/>
            <person name="Zilli J."/>
            <person name="James E.K."/>
        </authorList>
    </citation>
    <scope>NUCLEOTIDE SEQUENCE [LARGE SCALE GENOMIC DNA]</scope>
    <source>
        <strain evidence="2 3">JPY77</strain>
    </source>
</reference>
<dbReference type="Proteomes" id="UP001494588">
    <property type="component" value="Unassembled WGS sequence"/>
</dbReference>
<dbReference type="RefSeq" id="WP_201649148.1">
    <property type="nucleotide sequence ID" value="NZ_CAJHCS010000004.1"/>
</dbReference>
<sequence length="49" mass="5476">MSTKENNVPAVRDNPPPRTTGTQPPQHRNMNTMRHNTATPANPNSVIKR</sequence>
<protein>
    <submittedName>
        <fullName evidence="2">Uncharacterized protein</fullName>
    </submittedName>
</protein>
<organism evidence="2 3">
    <name type="scientific">Paraburkholderia sabiae</name>
    <dbReference type="NCBI Taxonomy" id="273251"/>
    <lineage>
        <taxon>Bacteria</taxon>
        <taxon>Pseudomonadati</taxon>
        <taxon>Pseudomonadota</taxon>
        <taxon>Betaproteobacteria</taxon>
        <taxon>Burkholderiales</taxon>
        <taxon>Burkholderiaceae</taxon>
        <taxon>Paraburkholderia</taxon>
    </lineage>
</organism>
<gene>
    <name evidence="2" type="ORF">V4C55_16605</name>
</gene>
<comment type="caution">
    <text evidence="2">The sequence shown here is derived from an EMBL/GenBank/DDBJ whole genome shotgun (WGS) entry which is preliminary data.</text>
</comment>
<evidence type="ECO:0000313" key="2">
    <source>
        <dbReference type="EMBL" id="MEM5287348.1"/>
    </source>
</evidence>
<feature type="region of interest" description="Disordered" evidence="1">
    <location>
        <begin position="1"/>
        <end position="49"/>
    </location>
</feature>
<accession>A0ABU9QDG1</accession>